<name>A0A368SXV2_9ACTN</name>
<sequence>MGWITVSDGYQVTVRGSGRAAALACRNAKGRDLARVPAKLRKQPDVAPLTELCAWLADHERTVRATAETWMLRSLPVPATLLRAVWPDPVWRRTLTDLVVAPAADDRPDLTRCGLLRSVDGTRGTGLVDLDGETLWTDAAAVCVVHPVLLGDDLTAWRELAVELGADQDIAQLMRDVWLRPADMDRDATAVDAFAFAEYEWGSQLEQQVIRLGGRIRGEAAHFTVHDDDPIGVTVSLRWQGPQSSTYLNGLTWTPSARAIGDIAWSEGIRILTTLYTNRTVHEDDQPGAAEEYQRFCARNRSRRDLAAETGAPAAPAPRERPRRTRDALLRADGIT</sequence>
<gene>
    <name evidence="3" type="ORF">DEF24_26865</name>
</gene>
<feature type="non-terminal residue" evidence="3">
    <location>
        <position position="336"/>
    </location>
</feature>
<reference evidence="3 4" key="1">
    <citation type="submission" date="2018-04" db="EMBL/GenBank/DDBJ databases">
        <title>Novel actinobacteria from marine sediment.</title>
        <authorList>
            <person name="Ng Z.Y."/>
            <person name="Tan G.Y.A."/>
        </authorList>
    </citation>
    <scope>NUCLEOTIDE SEQUENCE [LARGE SCALE GENOMIC DNA]</scope>
    <source>
        <strain evidence="3 4">TPS81</strain>
    </source>
</reference>
<evidence type="ECO:0000256" key="1">
    <source>
        <dbReference type="SAM" id="MobiDB-lite"/>
    </source>
</evidence>
<dbReference type="OrthoDB" id="4518949at2"/>
<protein>
    <recommendedName>
        <fullName evidence="2">DUF4132 domain-containing protein</fullName>
    </recommendedName>
</protein>
<accession>A0A368SXV2</accession>
<dbReference type="RefSeq" id="WP_114433795.1">
    <property type="nucleotide sequence ID" value="NZ_QEIN01000463.1"/>
</dbReference>
<dbReference type="EMBL" id="QEIN01000463">
    <property type="protein sequence ID" value="RCV47720.1"/>
    <property type="molecule type" value="Genomic_DNA"/>
</dbReference>
<comment type="caution">
    <text evidence="3">The sequence shown here is derived from an EMBL/GenBank/DDBJ whole genome shotgun (WGS) entry which is preliminary data.</text>
</comment>
<keyword evidence="4" id="KW-1185">Reference proteome</keyword>
<evidence type="ECO:0000313" key="3">
    <source>
        <dbReference type="EMBL" id="RCV47720.1"/>
    </source>
</evidence>
<evidence type="ECO:0000259" key="2">
    <source>
        <dbReference type="Pfam" id="PF13569"/>
    </source>
</evidence>
<proteinExistence type="predicted"/>
<dbReference type="InterPro" id="IPR025406">
    <property type="entry name" value="DUF4132"/>
</dbReference>
<dbReference type="AlphaFoldDB" id="A0A368SXV2"/>
<dbReference type="Proteomes" id="UP000253318">
    <property type="component" value="Unassembled WGS sequence"/>
</dbReference>
<evidence type="ECO:0000313" key="4">
    <source>
        <dbReference type="Proteomes" id="UP000253318"/>
    </source>
</evidence>
<feature type="domain" description="DUF4132" evidence="2">
    <location>
        <begin position="30"/>
        <end position="198"/>
    </location>
</feature>
<dbReference type="Pfam" id="PF13569">
    <property type="entry name" value="DUF4132"/>
    <property type="match status" value="1"/>
</dbReference>
<feature type="region of interest" description="Disordered" evidence="1">
    <location>
        <begin position="304"/>
        <end position="336"/>
    </location>
</feature>
<organism evidence="3 4">
    <name type="scientific">Marinitenerispora sediminis</name>
    <dbReference type="NCBI Taxonomy" id="1931232"/>
    <lineage>
        <taxon>Bacteria</taxon>
        <taxon>Bacillati</taxon>
        <taxon>Actinomycetota</taxon>
        <taxon>Actinomycetes</taxon>
        <taxon>Streptosporangiales</taxon>
        <taxon>Nocardiopsidaceae</taxon>
        <taxon>Marinitenerispora</taxon>
    </lineage>
</organism>